<dbReference type="Gene3D" id="3.30.420.40">
    <property type="match status" value="2"/>
</dbReference>
<evidence type="ECO:0000313" key="4">
    <source>
        <dbReference type="EMBL" id="MEO1771380.1"/>
    </source>
</evidence>
<dbReference type="InterPro" id="IPR036390">
    <property type="entry name" value="WH_DNA-bd_sf"/>
</dbReference>
<accession>A0ABV0ETX0</accession>
<name>A0ABV0ETX0_9ENTE</name>
<evidence type="ECO:0000256" key="1">
    <source>
        <dbReference type="ARBA" id="ARBA00002486"/>
    </source>
</evidence>
<dbReference type="InterPro" id="IPR000600">
    <property type="entry name" value="ROK"/>
</dbReference>
<dbReference type="Gene3D" id="1.10.10.10">
    <property type="entry name" value="Winged helix-like DNA-binding domain superfamily/Winged helix DNA-binding domain"/>
    <property type="match status" value="1"/>
</dbReference>
<keyword evidence="5" id="KW-1185">Reference proteome</keyword>
<dbReference type="Proteomes" id="UP000664357">
    <property type="component" value="Unassembled WGS sequence"/>
</dbReference>
<comment type="similarity">
    <text evidence="2">Belongs to the ROK (NagC/XylR) family.</text>
</comment>
<dbReference type="SUPFAM" id="SSF46785">
    <property type="entry name" value="Winged helix' DNA-binding domain"/>
    <property type="match status" value="1"/>
</dbReference>
<keyword evidence="3" id="KW-0859">Xylose metabolism</keyword>
<evidence type="ECO:0008006" key="6">
    <source>
        <dbReference type="Google" id="ProtNLM"/>
    </source>
</evidence>
<comment type="caution">
    <text evidence="4">The sequence shown here is derived from an EMBL/GenBank/DDBJ whole genome shotgun (WGS) entry which is preliminary data.</text>
</comment>
<sequence>MPEEMNPIREKNLQRLSRFLFEQGSTIKTKMAEETGISTVTVNSLVKDLVKQSVFIEGALIQQRFGRPAVEYHFNYDLAHYLLIIIEEVNGTTMLTHKIVNLNRKESRYGSLALNKLTRSDLLEKLKEVIHSAVVPIAAISISIPGKVFQGTLISSWKQELNDWDIAGDLAKLTDVPVRIQNDAHLFTIGYSLDQSILEGTTIVGIYYPPHSMPGVTILSDGQLIEGEKSLAGEAKFLPFLMDSELPVSEETFLKNLVNLVSIYNVVIAPKYFVISAGKTSPQSLSQALTQNKTLLQQPNTPSFYFDDQVTHSIESGLFWLASQDRKF</sequence>
<dbReference type="PANTHER" id="PTHR18964">
    <property type="entry name" value="ROK (REPRESSOR, ORF, KINASE) FAMILY"/>
    <property type="match status" value="1"/>
</dbReference>
<dbReference type="Pfam" id="PF00480">
    <property type="entry name" value="ROK"/>
    <property type="match status" value="1"/>
</dbReference>
<dbReference type="EMBL" id="JAFREL020000003">
    <property type="protein sequence ID" value="MEO1771380.1"/>
    <property type="molecule type" value="Genomic_DNA"/>
</dbReference>
<reference evidence="4 5" key="2">
    <citation type="submission" date="2024-02" db="EMBL/GenBank/DDBJ databases">
        <title>The Genome Sequence of Enterococcus sp. DIV0159.</title>
        <authorList>
            <person name="Earl A."/>
            <person name="Manson A."/>
            <person name="Gilmore M."/>
            <person name="Sanders J."/>
            <person name="Shea T."/>
            <person name="Howe W."/>
            <person name="Livny J."/>
            <person name="Cuomo C."/>
            <person name="Neafsey D."/>
            <person name="Birren B."/>
        </authorList>
    </citation>
    <scope>NUCLEOTIDE SEQUENCE [LARGE SCALE GENOMIC DNA]</scope>
    <source>
        <strain evidence="4 5">665A</strain>
    </source>
</reference>
<organism evidence="4 5">
    <name type="scientific">Candidatus Enterococcus ferrettii</name>
    <dbReference type="NCBI Taxonomy" id="2815324"/>
    <lineage>
        <taxon>Bacteria</taxon>
        <taxon>Bacillati</taxon>
        <taxon>Bacillota</taxon>
        <taxon>Bacilli</taxon>
        <taxon>Lactobacillales</taxon>
        <taxon>Enterococcaceae</taxon>
        <taxon>Enterococcus</taxon>
    </lineage>
</organism>
<gene>
    <name evidence="4" type="ORF">JZO67_003360</name>
</gene>
<dbReference type="RefSeq" id="WP_207703548.1">
    <property type="nucleotide sequence ID" value="NZ_JAFREL020000003.1"/>
</dbReference>
<comment type="function">
    <text evidence="1">Transcriptional repressor of xylose-utilizing enzymes.</text>
</comment>
<evidence type="ECO:0000256" key="2">
    <source>
        <dbReference type="ARBA" id="ARBA00006479"/>
    </source>
</evidence>
<evidence type="ECO:0000256" key="3">
    <source>
        <dbReference type="ARBA" id="ARBA00022629"/>
    </source>
</evidence>
<dbReference type="InterPro" id="IPR043129">
    <property type="entry name" value="ATPase_NBD"/>
</dbReference>
<evidence type="ECO:0000313" key="5">
    <source>
        <dbReference type="Proteomes" id="UP000664357"/>
    </source>
</evidence>
<dbReference type="SUPFAM" id="SSF53067">
    <property type="entry name" value="Actin-like ATPase domain"/>
    <property type="match status" value="1"/>
</dbReference>
<dbReference type="PANTHER" id="PTHR18964:SF149">
    <property type="entry name" value="BIFUNCTIONAL UDP-N-ACETYLGLUCOSAMINE 2-EPIMERASE_N-ACETYLMANNOSAMINE KINASE"/>
    <property type="match status" value="1"/>
</dbReference>
<dbReference type="InterPro" id="IPR036388">
    <property type="entry name" value="WH-like_DNA-bd_sf"/>
</dbReference>
<protein>
    <recommendedName>
        <fullName evidence="6">ROK family protein</fullName>
    </recommendedName>
</protein>
<reference evidence="4 5" key="1">
    <citation type="submission" date="2021-03" db="EMBL/GenBank/DDBJ databases">
        <authorList>
            <person name="Gilmore M.S."/>
            <person name="Schwartzman J."/>
            <person name="Van Tyne D."/>
            <person name="Martin M."/>
            <person name="Earl A.M."/>
            <person name="Manson A.L."/>
            <person name="Straub T."/>
            <person name="Salamzade R."/>
            <person name="Saavedra J."/>
            <person name="Lebreton F."/>
            <person name="Prichula J."/>
            <person name="Schaufler K."/>
            <person name="Gaca A."/>
            <person name="Sgardioli B."/>
            <person name="Wagenaar J."/>
            <person name="Strong T."/>
        </authorList>
    </citation>
    <scope>NUCLEOTIDE SEQUENCE [LARGE SCALE GENOMIC DNA]</scope>
    <source>
        <strain evidence="4 5">665A</strain>
    </source>
</reference>
<keyword evidence="3" id="KW-0119">Carbohydrate metabolism</keyword>
<proteinExistence type="inferred from homology"/>